<dbReference type="PANTHER" id="PTHR11080:SF2">
    <property type="entry name" value="LD05707P"/>
    <property type="match status" value="1"/>
</dbReference>
<dbReference type="InterPro" id="IPR036380">
    <property type="entry name" value="Isochorismatase-like_sf"/>
</dbReference>
<dbReference type="Proteomes" id="UP000199411">
    <property type="component" value="Unassembled WGS sequence"/>
</dbReference>
<feature type="domain" description="Isochorismatase-like" evidence="8">
    <location>
        <begin position="10"/>
        <end position="189"/>
    </location>
</feature>
<evidence type="ECO:0000313" key="10">
    <source>
        <dbReference type="Proteomes" id="UP000199411"/>
    </source>
</evidence>
<dbReference type="AlphaFoldDB" id="A0A1G6RPB9"/>
<dbReference type="GO" id="GO:0019363">
    <property type="term" value="P:pyridine nucleotide biosynthetic process"/>
    <property type="evidence" value="ECO:0007669"/>
    <property type="project" value="UniProtKB-KW"/>
</dbReference>
<evidence type="ECO:0000256" key="6">
    <source>
        <dbReference type="ARBA" id="ARBA00039017"/>
    </source>
</evidence>
<comment type="similarity">
    <text evidence="1">Belongs to the isochorismatase family.</text>
</comment>
<proteinExistence type="inferred from homology"/>
<evidence type="ECO:0000256" key="4">
    <source>
        <dbReference type="ARBA" id="ARBA00022801"/>
    </source>
</evidence>
<evidence type="ECO:0000259" key="8">
    <source>
        <dbReference type="Pfam" id="PF00857"/>
    </source>
</evidence>
<dbReference type="GO" id="GO:0046872">
    <property type="term" value="F:metal ion binding"/>
    <property type="evidence" value="ECO:0007669"/>
    <property type="project" value="UniProtKB-KW"/>
</dbReference>
<dbReference type="Gene3D" id="3.40.50.850">
    <property type="entry name" value="Isochorismatase-like"/>
    <property type="match status" value="1"/>
</dbReference>
<keyword evidence="2" id="KW-0662">Pyridine nucleotide biosynthesis</keyword>
<dbReference type="GO" id="GO:0008936">
    <property type="term" value="F:nicotinamidase activity"/>
    <property type="evidence" value="ECO:0007669"/>
    <property type="project" value="UniProtKB-EC"/>
</dbReference>
<keyword evidence="10" id="KW-1185">Reference proteome</keyword>
<evidence type="ECO:0000256" key="7">
    <source>
        <dbReference type="ARBA" id="ARBA00043224"/>
    </source>
</evidence>
<dbReference type="PANTHER" id="PTHR11080">
    <property type="entry name" value="PYRAZINAMIDASE/NICOTINAMIDASE"/>
    <property type="match status" value="1"/>
</dbReference>
<dbReference type="RefSeq" id="WP_092129789.1">
    <property type="nucleotide sequence ID" value="NZ_FMYU01000020.1"/>
</dbReference>
<keyword evidence="3" id="KW-0479">Metal-binding</keyword>
<accession>A0A1G6RPB9</accession>
<comment type="pathway">
    <text evidence="5">Cofactor biosynthesis; nicotinate biosynthesis; nicotinate from nicotinamide: step 1/1.</text>
</comment>
<dbReference type="OrthoDB" id="9791276at2"/>
<name>A0A1G6RPB9_9BACT</name>
<evidence type="ECO:0000256" key="3">
    <source>
        <dbReference type="ARBA" id="ARBA00022723"/>
    </source>
</evidence>
<protein>
    <recommendedName>
        <fullName evidence="6">nicotinamidase</fullName>
        <ecNumber evidence="6">3.5.1.19</ecNumber>
    </recommendedName>
    <alternativeName>
        <fullName evidence="7">Nicotinamide deamidase</fullName>
    </alternativeName>
</protein>
<keyword evidence="4" id="KW-0378">Hydrolase</keyword>
<dbReference type="EMBL" id="FMYU01000020">
    <property type="protein sequence ID" value="SDD06388.1"/>
    <property type="molecule type" value="Genomic_DNA"/>
</dbReference>
<dbReference type="InterPro" id="IPR052347">
    <property type="entry name" value="Isochorismatase_Nicotinamidase"/>
</dbReference>
<organism evidence="9 10">
    <name type="scientific">Desulfurella multipotens</name>
    <dbReference type="NCBI Taxonomy" id="79269"/>
    <lineage>
        <taxon>Bacteria</taxon>
        <taxon>Pseudomonadati</taxon>
        <taxon>Campylobacterota</taxon>
        <taxon>Desulfurellia</taxon>
        <taxon>Desulfurellales</taxon>
        <taxon>Desulfurellaceae</taxon>
        <taxon>Desulfurella</taxon>
    </lineage>
</organism>
<dbReference type="Pfam" id="PF00857">
    <property type="entry name" value="Isochorismatase"/>
    <property type="match status" value="1"/>
</dbReference>
<dbReference type="EC" id="3.5.1.19" evidence="6"/>
<dbReference type="InterPro" id="IPR000868">
    <property type="entry name" value="Isochorismatase-like_dom"/>
</dbReference>
<evidence type="ECO:0000256" key="5">
    <source>
        <dbReference type="ARBA" id="ARBA00037900"/>
    </source>
</evidence>
<dbReference type="SUPFAM" id="SSF52499">
    <property type="entry name" value="Isochorismatase-like hydrolases"/>
    <property type="match status" value="1"/>
</dbReference>
<reference evidence="10" key="1">
    <citation type="submission" date="2016-10" db="EMBL/GenBank/DDBJ databases">
        <authorList>
            <person name="Varghese N."/>
            <person name="Submissions S."/>
        </authorList>
    </citation>
    <scope>NUCLEOTIDE SEQUENCE [LARGE SCALE GENOMIC DNA]</scope>
    <source>
        <strain evidence="10">DSM 8415</strain>
    </source>
</reference>
<gene>
    <name evidence="9" type="ORF">SAMN05660835_01830</name>
</gene>
<sequence length="193" mass="21507">MKVSITSKDALILVDIQNDFCVGSLAVPNACDIIKYANSYIEIFKKNIRPIFATRDWHPKNHSSFKEFGGIWPIHCIQNTDGSMFYKDLRLPNDTLIISKGTNPDKDAYSGFDGTDLHDKLKNLNINRLFIGGLATDYCVKATILDALALDYTTFFLSDASKAVNLKPDDEALSINEMLKAGAILIDLNDLIQ</sequence>
<evidence type="ECO:0000256" key="2">
    <source>
        <dbReference type="ARBA" id="ARBA00022642"/>
    </source>
</evidence>
<evidence type="ECO:0000313" key="9">
    <source>
        <dbReference type="EMBL" id="SDD06388.1"/>
    </source>
</evidence>
<evidence type="ECO:0000256" key="1">
    <source>
        <dbReference type="ARBA" id="ARBA00006336"/>
    </source>
</evidence>